<sequence>MKPMYKGNQGYALIIVLWSMVILSIIFVNLVDEIHLTSLLLRNNLDSQNAYQTLVSGFTLGVNELKADNNNHDNKEDQWVKAIEGELNNFKYRVKIEDIGSKLNINYLSVEDLQNLNWWDKEVEGYFKERLIPELILLKEIIGDDYSKVEEVFTTYGAFNLNNNSLERLKVLMDFLDIDQFESQLILNFLDKKRKEKGIVSKINDLQVLYLQGLSMSTLDKLKNYISTQGSININFASSETLELLFKILKVNRADRIKILEANRRGNIKKISQLKISNQAIKSYFTTESRYFLIEVQCYNLSGKKVKELRSTVKRVRNDKNQWEIKILRWSEK</sequence>
<protein>
    <recommendedName>
        <fullName evidence="4">Type II secretion system protein K</fullName>
    </recommendedName>
</protein>
<dbReference type="RefSeq" id="WP_068717365.1">
    <property type="nucleotide sequence ID" value="NZ_LWDV01000009.1"/>
</dbReference>
<evidence type="ECO:0008006" key="4">
    <source>
        <dbReference type="Google" id="ProtNLM"/>
    </source>
</evidence>
<organism evidence="2 3">
    <name type="scientific">Orenia metallireducens</name>
    <dbReference type="NCBI Taxonomy" id="1413210"/>
    <lineage>
        <taxon>Bacteria</taxon>
        <taxon>Bacillati</taxon>
        <taxon>Bacillota</taxon>
        <taxon>Clostridia</taxon>
        <taxon>Halanaerobiales</taxon>
        <taxon>Halobacteroidaceae</taxon>
        <taxon>Orenia</taxon>
    </lineage>
</organism>
<gene>
    <name evidence="2" type="ORF">U472_08165</name>
</gene>
<dbReference type="Proteomes" id="UP000093514">
    <property type="component" value="Unassembled WGS sequence"/>
</dbReference>
<evidence type="ECO:0000313" key="2">
    <source>
        <dbReference type="EMBL" id="OCL25992.1"/>
    </source>
</evidence>
<dbReference type="GO" id="GO:0009306">
    <property type="term" value="P:protein secretion"/>
    <property type="evidence" value="ECO:0007669"/>
    <property type="project" value="InterPro"/>
</dbReference>
<reference evidence="2 3" key="2">
    <citation type="submission" date="2016-08" db="EMBL/GenBank/DDBJ databases">
        <title>Orenia metallireducens sp. nov. strain Z6, a Novel Metal-reducing Firmicute from the Deep Subsurface.</title>
        <authorList>
            <person name="Maxim B.I."/>
            <person name="Kenneth K."/>
            <person name="Flynn T.M."/>
            <person name="Oloughlin E.J."/>
            <person name="Locke R.A."/>
            <person name="Weber J.R."/>
            <person name="Egan S.M."/>
            <person name="Mackie R.I."/>
            <person name="Cann I.K."/>
        </authorList>
    </citation>
    <scope>NUCLEOTIDE SEQUENCE [LARGE SCALE GENOMIC DNA]</scope>
    <source>
        <strain evidence="2 3">Z6</strain>
    </source>
</reference>
<feature type="transmembrane region" description="Helical" evidence="1">
    <location>
        <begin position="12"/>
        <end position="31"/>
    </location>
</feature>
<keyword evidence="1" id="KW-0812">Transmembrane</keyword>
<evidence type="ECO:0000313" key="3">
    <source>
        <dbReference type="Proteomes" id="UP000093514"/>
    </source>
</evidence>
<keyword evidence="1" id="KW-0472">Membrane</keyword>
<keyword evidence="1" id="KW-1133">Transmembrane helix</keyword>
<comment type="caution">
    <text evidence="2">The sequence shown here is derived from an EMBL/GenBank/DDBJ whole genome shotgun (WGS) entry which is preliminary data.</text>
</comment>
<keyword evidence="3" id="KW-1185">Reference proteome</keyword>
<dbReference type="PANTHER" id="PTHR38831">
    <property type="entry name" value="TYPE II SECRETION SYSTEM PROTEIN K"/>
    <property type="match status" value="1"/>
</dbReference>
<evidence type="ECO:0000256" key="1">
    <source>
        <dbReference type="SAM" id="Phobius"/>
    </source>
</evidence>
<dbReference type="PANTHER" id="PTHR38831:SF1">
    <property type="entry name" value="TYPE II SECRETION SYSTEM PROTEIN K-RELATED"/>
    <property type="match status" value="1"/>
</dbReference>
<name>A0A1C0A6Y2_9FIRM</name>
<reference evidence="3" key="1">
    <citation type="submission" date="2016-07" db="EMBL/GenBank/DDBJ databases">
        <authorList>
            <person name="Florea S."/>
            <person name="Webb J.S."/>
            <person name="Jaromczyk J."/>
            <person name="Schardl C.L."/>
        </authorList>
    </citation>
    <scope>NUCLEOTIDE SEQUENCE [LARGE SCALE GENOMIC DNA]</scope>
    <source>
        <strain evidence="3">Z6</strain>
    </source>
</reference>
<dbReference type="AlphaFoldDB" id="A0A1C0A6Y2"/>
<dbReference type="GO" id="GO:0016020">
    <property type="term" value="C:membrane"/>
    <property type="evidence" value="ECO:0007669"/>
    <property type="project" value="InterPro"/>
</dbReference>
<proteinExistence type="predicted"/>
<dbReference type="InterPro" id="IPR005628">
    <property type="entry name" value="GspK"/>
</dbReference>
<dbReference type="EMBL" id="LWDV01000009">
    <property type="protein sequence ID" value="OCL25992.1"/>
    <property type="molecule type" value="Genomic_DNA"/>
</dbReference>
<dbReference type="OrthoDB" id="2111719at2"/>
<accession>A0A1C0A6Y2</accession>